<dbReference type="OrthoDB" id="6512158at2759"/>
<dbReference type="InterPro" id="IPR011009">
    <property type="entry name" value="Kinase-like_dom_sf"/>
</dbReference>
<dbReference type="EMBL" id="CAJPIZ010003932">
    <property type="protein sequence ID" value="CAG2106986.1"/>
    <property type="molecule type" value="Genomic_DNA"/>
</dbReference>
<accession>A0A7R9PZH2</accession>
<dbReference type="GO" id="GO:0004672">
    <property type="term" value="F:protein kinase activity"/>
    <property type="evidence" value="ECO:0007669"/>
    <property type="project" value="InterPro"/>
</dbReference>
<gene>
    <name evidence="3" type="ORF">OSB1V03_LOCUS6989</name>
</gene>
<dbReference type="EMBL" id="OC858507">
    <property type="protein sequence ID" value="CAD7626556.1"/>
    <property type="molecule type" value="Genomic_DNA"/>
</dbReference>
<dbReference type="InterPro" id="IPR000719">
    <property type="entry name" value="Prot_kinase_dom"/>
</dbReference>
<reference evidence="3" key="1">
    <citation type="submission" date="2020-11" db="EMBL/GenBank/DDBJ databases">
        <authorList>
            <person name="Tran Van P."/>
        </authorList>
    </citation>
    <scope>NUCLEOTIDE SEQUENCE</scope>
</reference>
<feature type="domain" description="Protein kinase" evidence="2">
    <location>
        <begin position="160"/>
        <end position="442"/>
    </location>
</feature>
<evidence type="ECO:0000259" key="2">
    <source>
        <dbReference type="PROSITE" id="PS50011"/>
    </source>
</evidence>
<dbReference type="SUPFAM" id="SSF56112">
    <property type="entry name" value="Protein kinase-like (PK-like)"/>
    <property type="match status" value="1"/>
</dbReference>
<dbReference type="PROSITE" id="PS50011">
    <property type="entry name" value="PROTEIN_KINASE_DOM"/>
    <property type="match status" value="1"/>
</dbReference>
<feature type="compositionally biased region" description="Basic and acidic residues" evidence="1">
    <location>
        <begin position="78"/>
        <end position="91"/>
    </location>
</feature>
<dbReference type="InterPro" id="IPR050235">
    <property type="entry name" value="CK1_Ser-Thr_kinase"/>
</dbReference>
<dbReference type="Proteomes" id="UP000759131">
    <property type="component" value="Unassembled WGS sequence"/>
</dbReference>
<feature type="non-terminal residue" evidence="3">
    <location>
        <position position="442"/>
    </location>
</feature>
<dbReference type="GO" id="GO:0005524">
    <property type="term" value="F:ATP binding"/>
    <property type="evidence" value="ECO:0007669"/>
    <property type="project" value="InterPro"/>
</dbReference>
<dbReference type="Gene3D" id="1.10.510.10">
    <property type="entry name" value="Transferase(Phosphotransferase) domain 1"/>
    <property type="match status" value="1"/>
</dbReference>
<evidence type="ECO:0000313" key="4">
    <source>
        <dbReference type="Proteomes" id="UP000759131"/>
    </source>
</evidence>
<evidence type="ECO:0000313" key="3">
    <source>
        <dbReference type="EMBL" id="CAD7626556.1"/>
    </source>
</evidence>
<dbReference type="PANTHER" id="PTHR11909">
    <property type="entry name" value="CASEIN KINASE-RELATED"/>
    <property type="match status" value="1"/>
</dbReference>
<keyword evidence="4" id="KW-1185">Reference proteome</keyword>
<evidence type="ECO:0000256" key="1">
    <source>
        <dbReference type="SAM" id="MobiDB-lite"/>
    </source>
</evidence>
<protein>
    <recommendedName>
        <fullName evidence="2">Protein kinase domain-containing protein</fullName>
    </recommendedName>
</protein>
<organism evidence="3">
    <name type="scientific">Medioppia subpectinata</name>
    <dbReference type="NCBI Taxonomy" id="1979941"/>
    <lineage>
        <taxon>Eukaryota</taxon>
        <taxon>Metazoa</taxon>
        <taxon>Ecdysozoa</taxon>
        <taxon>Arthropoda</taxon>
        <taxon>Chelicerata</taxon>
        <taxon>Arachnida</taxon>
        <taxon>Acari</taxon>
        <taxon>Acariformes</taxon>
        <taxon>Sarcoptiformes</taxon>
        <taxon>Oribatida</taxon>
        <taxon>Brachypylina</taxon>
        <taxon>Oppioidea</taxon>
        <taxon>Oppiidae</taxon>
        <taxon>Medioppia</taxon>
    </lineage>
</organism>
<feature type="region of interest" description="Disordered" evidence="1">
    <location>
        <begin position="56"/>
        <end position="91"/>
    </location>
</feature>
<dbReference type="SMART" id="SM00220">
    <property type="entry name" value="S_TKc"/>
    <property type="match status" value="1"/>
</dbReference>
<dbReference type="AlphaFoldDB" id="A0A7R9PZH2"/>
<proteinExistence type="predicted"/>
<name>A0A7R9PZH2_9ACAR</name>
<sequence>MLLFGIHCKPMDHSMTATLTTTAMLTRTDTYLMAVTSDTASNTSKRCRTTRESILDSKRFRDNGSDAGYRSQSTADDGSAHDVDGDDGQRVASDDEFAEWETMSESRRQELDISNLVFNMSLSRVEIDWPEVSACVAADPPVKKPYEKFPPRVGDILFGYYLKESLSVGKRSAVFVGYKVAKSGDESNGSEVIVKVAIERGFDDLRQELHNYRKVKGCRSVGHYLDYIWWKDWQNQHYGIRWGLIVFEKFGPNLLSLMKRSIRRVMEPIESQFAIAVQMIDCIENIHSMGFIHGSLRPENFVIESETNWTLRLIGLSDAKEFVTQKLDGTVEHIEDTSNYRFLPYGDPNFHSIGYHSGFCPSRRDDMESLGYCMIFMAKGSLPWMSAADKNLSSPKTIRKIGKRMKETPLADLCAGLPQNFCKYFDLISGYEFNEKPDYQSL</sequence>